<accession>A0A383WPL3</accession>
<feature type="compositionally biased region" description="Low complexity" evidence="2">
    <location>
        <begin position="438"/>
        <end position="447"/>
    </location>
</feature>
<evidence type="ECO:0000313" key="4">
    <source>
        <dbReference type="Proteomes" id="UP000256970"/>
    </source>
</evidence>
<feature type="compositionally biased region" description="Low complexity" evidence="2">
    <location>
        <begin position="692"/>
        <end position="735"/>
    </location>
</feature>
<protein>
    <submittedName>
        <fullName evidence="3">Uncharacterized protein</fullName>
    </submittedName>
</protein>
<dbReference type="PANTHER" id="PTHR14898">
    <property type="entry name" value="ENHANCER OF POLYCOMB"/>
    <property type="match status" value="1"/>
</dbReference>
<evidence type="ECO:0000256" key="2">
    <source>
        <dbReference type="SAM" id="MobiDB-lite"/>
    </source>
</evidence>
<feature type="region of interest" description="Disordered" evidence="2">
    <location>
        <begin position="841"/>
        <end position="896"/>
    </location>
</feature>
<keyword evidence="4" id="KW-1185">Reference proteome</keyword>
<feature type="coiled-coil region" evidence="1">
    <location>
        <begin position="242"/>
        <end position="269"/>
    </location>
</feature>
<dbReference type="AlphaFoldDB" id="A0A383WPL3"/>
<dbReference type="STRING" id="3088.A0A383WPL3"/>
<organism evidence="3 4">
    <name type="scientific">Tetradesmus obliquus</name>
    <name type="common">Green alga</name>
    <name type="synonym">Acutodesmus obliquus</name>
    <dbReference type="NCBI Taxonomy" id="3088"/>
    <lineage>
        <taxon>Eukaryota</taxon>
        <taxon>Viridiplantae</taxon>
        <taxon>Chlorophyta</taxon>
        <taxon>core chlorophytes</taxon>
        <taxon>Chlorophyceae</taxon>
        <taxon>CS clade</taxon>
        <taxon>Sphaeropleales</taxon>
        <taxon>Scenedesmaceae</taxon>
        <taxon>Tetradesmus</taxon>
    </lineage>
</organism>
<evidence type="ECO:0000313" key="3">
    <source>
        <dbReference type="EMBL" id="SZX79104.1"/>
    </source>
</evidence>
<dbReference type="Proteomes" id="UP000256970">
    <property type="component" value="Unassembled WGS sequence"/>
</dbReference>
<dbReference type="EMBL" id="FNXT01001351">
    <property type="protein sequence ID" value="SZX79104.1"/>
    <property type="molecule type" value="Genomic_DNA"/>
</dbReference>
<evidence type="ECO:0000256" key="1">
    <source>
        <dbReference type="SAM" id="Coils"/>
    </source>
</evidence>
<sequence>MSTRAAIRPRPLDNNKPLLIVKDVSELDPDAQPLGADNGGHGSHGHGHGAGGKNDKKAIPIPDITEVETHYRDYLPLFSAALTYLHGKGCGGNKEPEPVEYDLDNEDEDWLATYNLGRTRLNDVLFERMLWKLELECAAATEHALTAAGAGPNERCTASAVAAIDHLPRNEAVRMLLLECGGREKLCWDVYNYWAGKRKKWGKPILRRLQAPTLASDTNPYNTFRTREKTNRPQTRRRRDNSDELLDKLRQLRDNLVGAKAVLEEVVRRERRKRDLSCTEVELLRIRYRTHHEVGAAHEAISSEALNALRERMRLNGQADQIRGGMRVLANKATLPAGVPLSKKIRSDTVMKCLRPMVATMIAPPPPVEPEALWSLPANLLQIPLESKEAARNRMDDIRRGRPSGFAQPGAAGTAADEKAAAAAGSGGGAEKQKQGEKQPPAAAAAAAGGGLPPAGPAALGGRMNAVVASLNERSHLFKLPDGLCSDLGAWRCFVGRGGRARLERIDHVTHETVTNMKMEQQKIQNHYQNTPWPPMPTAPLLREIVEKSRPPPPTRQSMHRSGSMGLASQGSAGGSAMHPQAAAAAAAAAAQRRASSANLGLMQQQQQQAAAGGAAGGAAAAPAGNGMASAASLQPMGSAQAVAAGQPPQQMQAQQAHTMQQPHQQQQVQPMAVDPQQQQQQQMAGQGGAAAAGMAAGQQQMQPMQIQQQQQQPGMPVQQQQQMQDPAAMAAAQQQQQQQQQAAYMAAMQQQQMQQQQAPMAGVQYQGMQGGMPAGQQQMQMQQQQQPGMTMNQYGAPAMQGQPDMTVAAQQQQQQQQMPGMQVQDPAAAAAMGMQMHAYPGGGDMSSMGMQRSAAVKSTSPQQQQQQQGGAGGLPGSARKGPGRPPKQGKANGMD</sequence>
<feature type="region of interest" description="Disordered" evidence="2">
    <location>
        <begin position="217"/>
        <end position="241"/>
    </location>
</feature>
<dbReference type="GO" id="GO:0035267">
    <property type="term" value="C:NuA4 histone acetyltransferase complex"/>
    <property type="evidence" value="ECO:0007669"/>
    <property type="project" value="InterPro"/>
</dbReference>
<dbReference type="InterPro" id="IPR024943">
    <property type="entry name" value="Enhancer_polycomb"/>
</dbReference>
<feature type="compositionally biased region" description="Low complexity" evidence="2">
    <location>
        <begin position="640"/>
        <end position="685"/>
    </location>
</feature>
<feature type="region of interest" description="Disordered" evidence="2">
    <location>
        <begin position="399"/>
        <end position="450"/>
    </location>
</feature>
<name>A0A383WPL3_TETOB</name>
<keyword evidence="1" id="KW-0175">Coiled coil</keyword>
<gene>
    <name evidence="3" type="ORF">BQ4739_LOCUS19393</name>
</gene>
<feature type="region of interest" description="Disordered" evidence="2">
    <location>
        <begin position="26"/>
        <end position="58"/>
    </location>
</feature>
<feature type="region of interest" description="Disordered" evidence="2">
    <location>
        <begin position="639"/>
        <end position="735"/>
    </location>
</feature>
<proteinExistence type="predicted"/>
<feature type="compositionally biased region" description="Gly residues" evidence="2">
    <location>
        <begin position="37"/>
        <end position="52"/>
    </location>
</feature>
<dbReference type="GO" id="GO:0006357">
    <property type="term" value="P:regulation of transcription by RNA polymerase II"/>
    <property type="evidence" value="ECO:0007669"/>
    <property type="project" value="InterPro"/>
</dbReference>
<reference evidence="3 4" key="1">
    <citation type="submission" date="2016-10" db="EMBL/GenBank/DDBJ databases">
        <authorList>
            <person name="Cai Z."/>
        </authorList>
    </citation>
    <scope>NUCLEOTIDE SEQUENCE [LARGE SCALE GENOMIC DNA]</scope>
</reference>
<feature type="region of interest" description="Disordered" evidence="2">
    <location>
        <begin position="548"/>
        <end position="579"/>
    </location>
</feature>
<feature type="compositionally biased region" description="Low complexity" evidence="2">
    <location>
        <begin position="562"/>
        <end position="579"/>
    </location>
</feature>